<evidence type="ECO:0000256" key="3">
    <source>
        <dbReference type="ARBA" id="ARBA00022771"/>
    </source>
</evidence>
<protein>
    <submittedName>
        <fullName evidence="7">Uncharacterized protein</fullName>
    </submittedName>
</protein>
<evidence type="ECO:0000256" key="5">
    <source>
        <dbReference type="ARBA" id="ARBA00023242"/>
    </source>
</evidence>
<dbReference type="SUPFAM" id="SSF53098">
    <property type="entry name" value="Ribonuclease H-like"/>
    <property type="match status" value="1"/>
</dbReference>
<feature type="compositionally biased region" description="Low complexity" evidence="6">
    <location>
        <begin position="63"/>
        <end position="76"/>
    </location>
</feature>
<dbReference type="EMBL" id="PQFF01000103">
    <property type="protein sequence ID" value="RHZ82232.1"/>
    <property type="molecule type" value="Genomic_DNA"/>
</dbReference>
<proteinExistence type="predicted"/>
<dbReference type="OrthoDB" id="2410053at2759"/>
<comment type="subcellular location">
    <subcellularLocation>
        <location evidence="1">Nucleus</location>
    </subcellularLocation>
</comment>
<dbReference type="Proteomes" id="UP000266861">
    <property type="component" value="Unassembled WGS sequence"/>
</dbReference>
<keyword evidence="8" id="KW-1185">Reference proteome</keyword>
<dbReference type="PANTHER" id="PTHR46481">
    <property type="entry name" value="ZINC FINGER BED DOMAIN-CONTAINING PROTEIN 4"/>
    <property type="match status" value="1"/>
</dbReference>
<evidence type="ECO:0000313" key="7">
    <source>
        <dbReference type="EMBL" id="RHZ82232.1"/>
    </source>
</evidence>
<evidence type="ECO:0000313" key="8">
    <source>
        <dbReference type="Proteomes" id="UP000266861"/>
    </source>
</evidence>
<dbReference type="AlphaFoldDB" id="A0A397J5F8"/>
<dbReference type="GO" id="GO:0008270">
    <property type="term" value="F:zinc ion binding"/>
    <property type="evidence" value="ECO:0007669"/>
    <property type="project" value="UniProtKB-KW"/>
</dbReference>
<gene>
    <name evidence="7" type="ORF">Glove_110g41</name>
</gene>
<reference evidence="7 8" key="1">
    <citation type="submission" date="2018-08" db="EMBL/GenBank/DDBJ databases">
        <title>Genome and evolution of the arbuscular mycorrhizal fungus Diversispora epigaea (formerly Glomus versiforme) and its bacterial endosymbionts.</title>
        <authorList>
            <person name="Sun X."/>
            <person name="Fei Z."/>
            <person name="Harrison M."/>
        </authorList>
    </citation>
    <scope>NUCLEOTIDE SEQUENCE [LARGE SCALE GENOMIC DNA]</scope>
    <source>
        <strain evidence="7 8">IT104</strain>
    </source>
</reference>
<feature type="region of interest" description="Disordered" evidence="6">
    <location>
        <begin position="63"/>
        <end position="90"/>
    </location>
</feature>
<accession>A0A397J5F8</accession>
<dbReference type="GO" id="GO:0005634">
    <property type="term" value="C:nucleus"/>
    <property type="evidence" value="ECO:0007669"/>
    <property type="project" value="UniProtKB-SubCell"/>
</dbReference>
<keyword evidence="4" id="KW-0862">Zinc</keyword>
<keyword evidence="2" id="KW-0479">Metal-binding</keyword>
<organism evidence="7 8">
    <name type="scientific">Diversispora epigaea</name>
    <dbReference type="NCBI Taxonomy" id="1348612"/>
    <lineage>
        <taxon>Eukaryota</taxon>
        <taxon>Fungi</taxon>
        <taxon>Fungi incertae sedis</taxon>
        <taxon>Mucoromycota</taxon>
        <taxon>Glomeromycotina</taxon>
        <taxon>Glomeromycetes</taxon>
        <taxon>Diversisporales</taxon>
        <taxon>Diversisporaceae</taxon>
        <taxon>Diversispora</taxon>
    </lineage>
</organism>
<evidence type="ECO:0000256" key="1">
    <source>
        <dbReference type="ARBA" id="ARBA00004123"/>
    </source>
</evidence>
<dbReference type="PANTHER" id="PTHR46481:SF10">
    <property type="entry name" value="ZINC FINGER BED DOMAIN-CONTAINING PROTEIN 39"/>
    <property type="match status" value="1"/>
</dbReference>
<sequence>MSNDSNRQDENSIDTGISSSSNDLFYTREMSDILYFTEEENENYYTQQDLSNNFLSNNSLSDNSLSNNPLSNNSLSEITANNQKKRKHPGGKKIGEIWNYFIKSTDLGRGFYEAEYRWCNEKWSRGHPKDMKIHLARNCEKPQITKHFDRITSVPITKSNEIDQAILKAWVCCEFPFQTIENPFIIDLFRISIPGYTLPSRDTLSGLDGWTSSRHDSIYNYIVTTSTRKEYLIKLKNYNIEKQTEKFVAIVTDHGANLKVARRIIHEKYSFILDLRCIAHAINLIASDFAEIDSVKKIISNCGSIIGFFNNSHAAHEYYKEQLNIMKIKGGEIQSYCKTRWGTLYTTADSIIRSKPVFNWILENHPQVITNKNVFTLLQNEEFYFNCYQIASILKPVKELTNIFEARNANLANCFIGLIKLGAKINQIQPGNQWKSIIISNYNRHLGEFINNINILAYWLHPLYRKDVHYSQL</sequence>
<evidence type="ECO:0000256" key="4">
    <source>
        <dbReference type="ARBA" id="ARBA00022833"/>
    </source>
</evidence>
<comment type="caution">
    <text evidence="7">The sequence shown here is derived from an EMBL/GenBank/DDBJ whole genome shotgun (WGS) entry which is preliminary data.</text>
</comment>
<name>A0A397J5F8_9GLOM</name>
<dbReference type="STRING" id="1348612.A0A397J5F8"/>
<evidence type="ECO:0000256" key="6">
    <source>
        <dbReference type="SAM" id="MobiDB-lite"/>
    </source>
</evidence>
<keyword evidence="5" id="KW-0539">Nucleus</keyword>
<dbReference type="InterPro" id="IPR012337">
    <property type="entry name" value="RNaseH-like_sf"/>
</dbReference>
<dbReference type="InterPro" id="IPR052035">
    <property type="entry name" value="ZnF_BED_domain_contain"/>
</dbReference>
<keyword evidence="3" id="KW-0863">Zinc-finger</keyword>
<evidence type="ECO:0000256" key="2">
    <source>
        <dbReference type="ARBA" id="ARBA00022723"/>
    </source>
</evidence>